<dbReference type="EMBL" id="DACTUL010000001">
    <property type="protein sequence ID" value="HAT6342466.1"/>
    <property type="molecule type" value="Genomic_DNA"/>
</dbReference>
<sequence length="76" mass="7577">MNTFRKVGKYANAAALAAGLVALSGSANAAGLDFSAITGFTTGEAVLAGVAAVVGIQIAPTAGKWAFRKVMAMFGR</sequence>
<feature type="transmembrane region" description="Helical" evidence="1">
    <location>
        <begin position="45"/>
        <end position="67"/>
    </location>
</feature>
<feature type="chain" id="PRO_5042281867" description="Phage coat protein" evidence="2">
    <location>
        <begin position="30"/>
        <end position="76"/>
    </location>
</feature>
<protein>
    <recommendedName>
        <fullName evidence="5">Phage coat protein</fullName>
    </recommendedName>
</protein>
<keyword evidence="2" id="KW-0732">Signal</keyword>
<evidence type="ECO:0000313" key="3">
    <source>
        <dbReference type="EMBL" id="HAT6342466.1"/>
    </source>
</evidence>
<evidence type="ECO:0000256" key="2">
    <source>
        <dbReference type="SAM" id="SignalP"/>
    </source>
</evidence>
<reference evidence="3" key="2">
    <citation type="submission" date="2020-01" db="EMBL/GenBank/DDBJ databases">
        <authorList>
            <consortium name="NCBI Pathogen Detection Project"/>
        </authorList>
    </citation>
    <scope>NUCLEOTIDE SEQUENCE</scope>
    <source>
        <strain evidence="3">OLC2673_Aeromonas</strain>
    </source>
</reference>
<feature type="signal peptide" evidence="2">
    <location>
        <begin position="1"/>
        <end position="29"/>
    </location>
</feature>
<comment type="caution">
    <text evidence="3">The sequence shown here is derived from an EMBL/GenBank/DDBJ whole genome shotgun (WGS) entry which is preliminary data.</text>
</comment>
<organism evidence="3 4">
    <name type="scientific">Aeromonas hydrophila</name>
    <dbReference type="NCBI Taxonomy" id="644"/>
    <lineage>
        <taxon>Bacteria</taxon>
        <taxon>Pseudomonadati</taxon>
        <taxon>Pseudomonadota</taxon>
        <taxon>Gammaproteobacteria</taxon>
        <taxon>Aeromonadales</taxon>
        <taxon>Aeromonadaceae</taxon>
        <taxon>Aeromonas</taxon>
    </lineage>
</organism>
<evidence type="ECO:0000256" key="1">
    <source>
        <dbReference type="SAM" id="Phobius"/>
    </source>
</evidence>
<dbReference type="RefSeq" id="WP_263710119.1">
    <property type="nucleotide sequence ID" value="NZ_JAJVCU010000035.1"/>
</dbReference>
<keyword evidence="1" id="KW-0472">Membrane</keyword>
<keyword evidence="1" id="KW-0812">Transmembrane</keyword>
<reference evidence="3" key="1">
    <citation type="journal article" date="2018" name="Genome Biol.">
        <title>SKESA: strategic k-mer extension for scrupulous assemblies.</title>
        <authorList>
            <person name="Souvorov A."/>
            <person name="Agarwala R."/>
            <person name="Lipman D.J."/>
        </authorList>
    </citation>
    <scope>NUCLEOTIDE SEQUENCE</scope>
    <source>
        <strain evidence="3">OLC2673_Aeromonas</strain>
    </source>
</reference>
<accession>A0AAD3U724</accession>
<evidence type="ECO:0000313" key="4">
    <source>
        <dbReference type="Proteomes" id="UP000859505"/>
    </source>
</evidence>
<gene>
    <name evidence="3" type="ORF">JAJ28_000117</name>
</gene>
<proteinExistence type="predicted"/>
<keyword evidence="1" id="KW-1133">Transmembrane helix</keyword>
<evidence type="ECO:0008006" key="5">
    <source>
        <dbReference type="Google" id="ProtNLM"/>
    </source>
</evidence>
<name>A0AAD3U724_AERHY</name>
<dbReference type="AlphaFoldDB" id="A0AAD3U724"/>
<dbReference type="Proteomes" id="UP000859505">
    <property type="component" value="Unassembled WGS sequence"/>
</dbReference>